<reference evidence="7" key="1">
    <citation type="submission" date="2022-06" db="EMBL/GenBank/DDBJ databases">
        <title>Isolation and Genomics of Futiania mangrovii gen. nov., sp. nov., a Rare and Metabolically-versatile member in the Class Alphaproteobacteria.</title>
        <authorList>
            <person name="Liu L."/>
            <person name="Huang W.-C."/>
            <person name="Pan J."/>
            <person name="Li J."/>
            <person name="Huang Y."/>
            <person name="Du H."/>
            <person name="Liu Y."/>
            <person name="Li M."/>
        </authorList>
    </citation>
    <scope>NUCLEOTIDE SEQUENCE</scope>
    <source>
        <strain evidence="7">FT118</strain>
    </source>
</reference>
<dbReference type="Proteomes" id="UP001055804">
    <property type="component" value="Unassembled WGS sequence"/>
</dbReference>
<dbReference type="InterPro" id="IPR001647">
    <property type="entry name" value="HTH_TetR"/>
</dbReference>
<dbReference type="InterPro" id="IPR041490">
    <property type="entry name" value="KstR2_TetR_C"/>
</dbReference>
<dbReference type="GO" id="GO:0000976">
    <property type="term" value="F:transcription cis-regulatory region binding"/>
    <property type="evidence" value="ECO:0007669"/>
    <property type="project" value="TreeGrafter"/>
</dbReference>
<protein>
    <submittedName>
        <fullName evidence="7">TetR/AcrR family transcriptional regulator</fullName>
    </submittedName>
</protein>
<evidence type="ECO:0000256" key="5">
    <source>
        <dbReference type="PROSITE-ProRule" id="PRU00335"/>
    </source>
</evidence>
<dbReference type="AlphaFoldDB" id="A0A9J6PHA6"/>
<dbReference type="GO" id="GO:0003700">
    <property type="term" value="F:DNA-binding transcription factor activity"/>
    <property type="evidence" value="ECO:0007669"/>
    <property type="project" value="TreeGrafter"/>
</dbReference>
<dbReference type="Pfam" id="PF00440">
    <property type="entry name" value="TetR_N"/>
    <property type="match status" value="1"/>
</dbReference>
<dbReference type="PRINTS" id="PR00455">
    <property type="entry name" value="HTHTETR"/>
</dbReference>
<proteinExistence type="predicted"/>
<evidence type="ECO:0000256" key="4">
    <source>
        <dbReference type="ARBA" id="ARBA00023163"/>
    </source>
</evidence>
<dbReference type="RefSeq" id="WP_269331418.1">
    <property type="nucleotide sequence ID" value="NZ_JAMZFT010000001.1"/>
</dbReference>
<feature type="DNA-binding region" description="H-T-H motif" evidence="5">
    <location>
        <begin position="39"/>
        <end position="58"/>
    </location>
</feature>
<evidence type="ECO:0000313" key="8">
    <source>
        <dbReference type="Proteomes" id="UP001055804"/>
    </source>
</evidence>
<dbReference type="PROSITE" id="PS50977">
    <property type="entry name" value="HTH_TETR_2"/>
    <property type="match status" value="1"/>
</dbReference>
<evidence type="ECO:0000313" key="7">
    <source>
        <dbReference type="EMBL" id="MCP1335474.1"/>
    </source>
</evidence>
<dbReference type="PANTHER" id="PTHR30055">
    <property type="entry name" value="HTH-TYPE TRANSCRIPTIONAL REGULATOR RUTR"/>
    <property type="match status" value="1"/>
</dbReference>
<keyword evidence="3 5" id="KW-0238">DNA-binding</keyword>
<dbReference type="SUPFAM" id="SSF48498">
    <property type="entry name" value="Tetracyclin repressor-like, C-terminal domain"/>
    <property type="match status" value="1"/>
</dbReference>
<keyword evidence="8" id="KW-1185">Reference proteome</keyword>
<accession>A0A9J6PHA6</accession>
<dbReference type="Gene3D" id="1.10.357.10">
    <property type="entry name" value="Tetracycline Repressor, domain 2"/>
    <property type="match status" value="1"/>
</dbReference>
<dbReference type="InterPro" id="IPR050109">
    <property type="entry name" value="HTH-type_TetR-like_transc_reg"/>
</dbReference>
<organism evidence="7 8">
    <name type="scientific">Futiania mangrovi</name>
    <dbReference type="NCBI Taxonomy" id="2959716"/>
    <lineage>
        <taxon>Bacteria</taxon>
        <taxon>Pseudomonadati</taxon>
        <taxon>Pseudomonadota</taxon>
        <taxon>Alphaproteobacteria</taxon>
        <taxon>Futianiales</taxon>
        <taxon>Futianiaceae</taxon>
        <taxon>Futiania</taxon>
    </lineage>
</organism>
<dbReference type="PANTHER" id="PTHR30055:SF175">
    <property type="entry name" value="HTH-TYPE TRANSCRIPTIONAL REPRESSOR KSTR2"/>
    <property type="match status" value="1"/>
</dbReference>
<dbReference type="SUPFAM" id="SSF46689">
    <property type="entry name" value="Homeodomain-like"/>
    <property type="match status" value="1"/>
</dbReference>
<feature type="domain" description="HTH tetR-type" evidence="6">
    <location>
        <begin position="16"/>
        <end position="76"/>
    </location>
</feature>
<dbReference type="EMBL" id="JAMZFT010000001">
    <property type="protein sequence ID" value="MCP1335474.1"/>
    <property type="molecule type" value="Genomic_DNA"/>
</dbReference>
<dbReference type="InterPro" id="IPR036271">
    <property type="entry name" value="Tet_transcr_reg_TetR-rel_C_sf"/>
</dbReference>
<comment type="caution">
    <text evidence="7">The sequence shown here is derived from an EMBL/GenBank/DDBJ whole genome shotgun (WGS) entry which is preliminary data.</text>
</comment>
<sequence>MSRWNELVATTEDRQREKREIVIRMAGAAFGRNGFYSTTLEDVAKSIGLTKAAIYYYFKNKNEILFECHKLAIQIAQKALEDAESEGRNGFEKLTLTVRNYIVGMTSELNFSILVDVSALKPEERSYVVSFRDKFEARMRSFVEEGIADGSIAPCEPKFAIFAIMGAVSWVPSWYSPAGELTGEQVADVLIGFLSNGLSPRT</sequence>
<dbReference type="InterPro" id="IPR009057">
    <property type="entry name" value="Homeodomain-like_sf"/>
</dbReference>
<evidence type="ECO:0000256" key="3">
    <source>
        <dbReference type="ARBA" id="ARBA00023125"/>
    </source>
</evidence>
<name>A0A9J6PHA6_9PROT</name>
<gene>
    <name evidence="7" type="ORF">NJQ99_03535</name>
</gene>
<dbReference type="InterPro" id="IPR023772">
    <property type="entry name" value="DNA-bd_HTH_TetR-type_CS"/>
</dbReference>
<evidence type="ECO:0000256" key="2">
    <source>
        <dbReference type="ARBA" id="ARBA00023015"/>
    </source>
</evidence>
<dbReference type="Gene3D" id="1.10.10.60">
    <property type="entry name" value="Homeodomain-like"/>
    <property type="match status" value="1"/>
</dbReference>
<dbReference type="Pfam" id="PF17932">
    <property type="entry name" value="TetR_C_24"/>
    <property type="match status" value="1"/>
</dbReference>
<evidence type="ECO:0000259" key="6">
    <source>
        <dbReference type="PROSITE" id="PS50977"/>
    </source>
</evidence>
<keyword evidence="2" id="KW-0805">Transcription regulation</keyword>
<keyword evidence="4" id="KW-0804">Transcription</keyword>
<dbReference type="PROSITE" id="PS01081">
    <property type="entry name" value="HTH_TETR_1"/>
    <property type="match status" value="1"/>
</dbReference>
<evidence type="ECO:0000256" key="1">
    <source>
        <dbReference type="ARBA" id="ARBA00022491"/>
    </source>
</evidence>
<keyword evidence="1" id="KW-0678">Repressor</keyword>